<organism evidence="1 2">
    <name type="scientific">Sphaerimonospora cavernae</name>
    <dbReference type="NCBI Taxonomy" id="1740611"/>
    <lineage>
        <taxon>Bacteria</taxon>
        <taxon>Bacillati</taxon>
        <taxon>Actinomycetota</taxon>
        <taxon>Actinomycetes</taxon>
        <taxon>Streptosporangiales</taxon>
        <taxon>Streptosporangiaceae</taxon>
        <taxon>Sphaerimonospora</taxon>
    </lineage>
</organism>
<dbReference type="Gene3D" id="3.40.50.12780">
    <property type="entry name" value="N-terminal domain of ligase-like"/>
    <property type="match status" value="1"/>
</dbReference>
<gene>
    <name evidence="1" type="ORF">ACFHYQ_05405</name>
</gene>
<dbReference type="EMBL" id="JBHMQT010000006">
    <property type="protein sequence ID" value="MFC0861729.1"/>
    <property type="molecule type" value="Genomic_DNA"/>
</dbReference>
<sequence length="369" mass="41649">MSNAADPVLDVLDCPVDLVPDGRAFIEAAMRWHFDPRTGSPFWLERAENLDFDPLTDVHTFADLRLFPNVVNEFRDVRVEDLVPKGYGSRPEVIGVFESGGTTGPPKLVVLLADWMDRLMHHHDRIMDEFAYPRGANWLSLGPSGPHIFGELIRQQVRRRGGFRFSVDLDPRWVKKLIAENRLDEARRYAEHLIDQSAYALRTQDIGVLVTTPPLLVRLSRRDELVALINEKVRVIVWAGAHLDPDTRALLRDEVFPDVQIVGNYGSTMIMGSVSERTGLDDDDACVFDPFSPYISFSVVDPETRREVPYGERGQVVMHHISKNLLLPNNLERDTALRVQPPPGQLGDAVADVAPLAFLEDERVIEGVY</sequence>
<name>A0ABV6TZV1_9ACTN</name>
<dbReference type="InterPro" id="IPR042099">
    <property type="entry name" value="ANL_N_sf"/>
</dbReference>
<proteinExistence type="predicted"/>
<accession>A0ABV6TZV1</accession>
<reference evidence="1 2" key="1">
    <citation type="submission" date="2024-09" db="EMBL/GenBank/DDBJ databases">
        <authorList>
            <person name="Sun Q."/>
            <person name="Mori K."/>
        </authorList>
    </citation>
    <scope>NUCLEOTIDE SEQUENCE [LARGE SCALE GENOMIC DNA]</scope>
    <source>
        <strain evidence="1 2">TBRC 1851</strain>
    </source>
</reference>
<keyword evidence="2" id="KW-1185">Reference proteome</keyword>
<dbReference type="SUPFAM" id="SSF56801">
    <property type="entry name" value="Acetyl-CoA synthetase-like"/>
    <property type="match status" value="1"/>
</dbReference>
<dbReference type="Proteomes" id="UP001589870">
    <property type="component" value="Unassembled WGS sequence"/>
</dbReference>
<dbReference type="RefSeq" id="WP_394299953.1">
    <property type="nucleotide sequence ID" value="NZ_JBHMQT010000006.1"/>
</dbReference>
<evidence type="ECO:0000313" key="2">
    <source>
        <dbReference type="Proteomes" id="UP001589870"/>
    </source>
</evidence>
<protein>
    <submittedName>
        <fullName evidence="1">Phenazine antibiotic biosynthesis protein</fullName>
    </submittedName>
</protein>
<evidence type="ECO:0000313" key="1">
    <source>
        <dbReference type="EMBL" id="MFC0861729.1"/>
    </source>
</evidence>
<comment type="caution">
    <text evidence="1">The sequence shown here is derived from an EMBL/GenBank/DDBJ whole genome shotgun (WGS) entry which is preliminary data.</text>
</comment>